<dbReference type="Proteomes" id="UP001144978">
    <property type="component" value="Unassembled WGS sequence"/>
</dbReference>
<reference evidence="1" key="1">
    <citation type="submission" date="2022-08" db="EMBL/GenBank/DDBJ databases">
        <title>Genome Sequence of Pycnoporus sanguineus.</title>
        <authorList>
            <person name="Buettner E."/>
        </authorList>
    </citation>
    <scope>NUCLEOTIDE SEQUENCE</scope>
    <source>
        <strain evidence="1">CG-C14</strain>
    </source>
</reference>
<sequence>MLSTSSLLASALGALGLGLFWRYIGRVFLTPLRALRGPPSPNPFYGHARQVCRPGHTSVTSEWIQEYSNNVLTRWLFNTPCLWTADPQVIRHVLQSYNYVKPWEMRISAARVVGDSVLVAEGERHRGQRTILNPAFGQAQIKELAHIFVQKSVELRDVWADEIASQSGSARINILEGLKKMTLDVIGLAGFDYHLEALNSRGKPNELNEAFSQIFSSTPPLSIYRIVVSIAPFLDFFPDERARRVQEANVAMRRIGLQLIHDKKAAILRELGNKDGSIDKKDLPGRDLLTLLIKANMATDLPENQRLSDEEVLAQIPTFLVAGHETTSTAAAWCLFALTQNPDVQRKLREELLAVPTEFPTMDELAALPYLDWVVRETLRLHAPVTWTLRSADIDDVIPVSEPYVDRYGRTRHEIQVSAGNRIIMSILSVHHSKAIWGEDALEFKPERWENPPETISEIPSVWGHMLTFSAGPHACIGYRLSLAELRALMFILVRAFEFELAVKPDDVTAVGMFTQRPAVRSEAAKGAQMPLIIRPYVRA</sequence>
<dbReference type="EMBL" id="JANSHE010000634">
    <property type="protein sequence ID" value="KAJ3008538.1"/>
    <property type="molecule type" value="Genomic_DNA"/>
</dbReference>
<evidence type="ECO:0000313" key="1">
    <source>
        <dbReference type="EMBL" id="KAJ3008538.1"/>
    </source>
</evidence>
<protein>
    <submittedName>
        <fullName evidence="1">Uncharacterized protein</fullName>
    </submittedName>
</protein>
<name>A0ACC1Q4G9_9APHY</name>
<keyword evidence="2" id="KW-1185">Reference proteome</keyword>
<proteinExistence type="predicted"/>
<organism evidence="1 2">
    <name type="scientific">Trametes sanguinea</name>
    <dbReference type="NCBI Taxonomy" id="158606"/>
    <lineage>
        <taxon>Eukaryota</taxon>
        <taxon>Fungi</taxon>
        <taxon>Dikarya</taxon>
        <taxon>Basidiomycota</taxon>
        <taxon>Agaricomycotina</taxon>
        <taxon>Agaricomycetes</taxon>
        <taxon>Polyporales</taxon>
        <taxon>Polyporaceae</taxon>
        <taxon>Trametes</taxon>
    </lineage>
</organism>
<evidence type="ECO:0000313" key="2">
    <source>
        <dbReference type="Proteomes" id="UP001144978"/>
    </source>
</evidence>
<accession>A0ACC1Q4G9</accession>
<comment type="caution">
    <text evidence="1">The sequence shown here is derived from an EMBL/GenBank/DDBJ whole genome shotgun (WGS) entry which is preliminary data.</text>
</comment>
<gene>
    <name evidence="1" type="ORF">NUW54_g3113</name>
</gene>